<name>A0A919W0M7_9ACTN</name>
<accession>A0A919W0M7</accession>
<comment type="caution">
    <text evidence="2">The sequence shown here is derived from an EMBL/GenBank/DDBJ whole genome shotgun (WGS) entry which is preliminary data.</text>
</comment>
<keyword evidence="1" id="KW-0812">Transmembrane</keyword>
<reference evidence="2 3" key="1">
    <citation type="submission" date="2021-03" db="EMBL/GenBank/DDBJ databases">
        <title>Whole genome shotgun sequence of Actinoplanes toevensis NBRC 105298.</title>
        <authorList>
            <person name="Komaki H."/>
            <person name="Tamura T."/>
        </authorList>
    </citation>
    <scope>NUCLEOTIDE SEQUENCE [LARGE SCALE GENOMIC DNA]</scope>
    <source>
        <strain evidence="2 3">NBRC 105298</strain>
    </source>
</reference>
<gene>
    <name evidence="2" type="ORF">Ato02nite_032650</name>
</gene>
<feature type="transmembrane region" description="Helical" evidence="1">
    <location>
        <begin position="36"/>
        <end position="56"/>
    </location>
</feature>
<protein>
    <submittedName>
        <fullName evidence="2">Uncharacterized protein</fullName>
    </submittedName>
</protein>
<dbReference type="EMBL" id="BOQN01000048">
    <property type="protein sequence ID" value="GIM91472.1"/>
    <property type="molecule type" value="Genomic_DNA"/>
</dbReference>
<organism evidence="2 3">
    <name type="scientific">Paractinoplanes toevensis</name>
    <dbReference type="NCBI Taxonomy" id="571911"/>
    <lineage>
        <taxon>Bacteria</taxon>
        <taxon>Bacillati</taxon>
        <taxon>Actinomycetota</taxon>
        <taxon>Actinomycetes</taxon>
        <taxon>Micromonosporales</taxon>
        <taxon>Micromonosporaceae</taxon>
        <taxon>Paractinoplanes</taxon>
    </lineage>
</organism>
<keyword evidence="3" id="KW-1185">Reference proteome</keyword>
<sequence>MQLPLFGVLVIGLILLAVQGHRLPRRSRLMARAGLAIMLAEGAVSVLWTAFIPELLSQTGYGSDSLRVYSLATAIVGFFMSLLFAVGIGLVIGALLTARQLDRSEL</sequence>
<proteinExistence type="predicted"/>
<evidence type="ECO:0000313" key="2">
    <source>
        <dbReference type="EMBL" id="GIM91472.1"/>
    </source>
</evidence>
<dbReference type="AlphaFoldDB" id="A0A919W0M7"/>
<keyword evidence="1" id="KW-0472">Membrane</keyword>
<evidence type="ECO:0000313" key="3">
    <source>
        <dbReference type="Proteomes" id="UP000677082"/>
    </source>
</evidence>
<evidence type="ECO:0000256" key="1">
    <source>
        <dbReference type="SAM" id="Phobius"/>
    </source>
</evidence>
<dbReference type="Proteomes" id="UP000677082">
    <property type="component" value="Unassembled WGS sequence"/>
</dbReference>
<keyword evidence="1" id="KW-1133">Transmembrane helix</keyword>
<feature type="transmembrane region" description="Helical" evidence="1">
    <location>
        <begin position="68"/>
        <end position="96"/>
    </location>
</feature>